<name>A0ABP1RJ36_9HEXA</name>
<keyword evidence="5" id="KW-0788">Thiol protease</keyword>
<dbReference type="PRINTS" id="PR00376">
    <property type="entry name" value="IL1BCENZYME"/>
</dbReference>
<dbReference type="InterPro" id="IPR001309">
    <property type="entry name" value="Pept_C14_p20"/>
</dbReference>
<keyword evidence="3" id="KW-0053">Apoptosis</keyword>
<dbReference type="InterPro" id="IPR002398">
    <property type="entry name" value="Pept_C14"/>
</dbReference>
<comment type="caution">
    <text evidence="12">The sequence shown here is derived from an EMBL/GenBank/DDBJ whole genome shotgun (WGS) entry which is preliminary data.</text>
</comment>
<evidence type="ECO:0000256" key="8">
    <source>
        <dbReference type="SAM" id="MobiDB-lite"/>
    </source>
</evidence>
<dbReference type="SUPFAM" id="SSF52129">
    <property type="entry name" value="Caspase-like"/>
    <property type="match status" value="1"/>
</dbReference>
<protein>
    <submittedName>
        <fullName evidence="12">Uncharacterized protein</fullName>
    </submittedName>
</protein>
<dbReference type="InterPro" id="IPR001315">
    <property type="entry name" value="CARD"/>
</dbReference>
<comment type="similarity">
    <text evidence="1 7">Belongs to the peptidase C14A family.</text>
</comment>
<gene>
    <name evidence="12" type="ORF">ODALV1_LOCUS22781</name>
</gene>
<evidence type="ECO:0000256" key="4">
    <source>
        <dbReference type="ARBA" id="ARBA00022801"/>
    </source>
</evidence>
<dbReference type="Pfam" id="PF00656">
    <property type="entry name" value="Peptidase_C14"/>
    <property type="match status" value="1"/>
</dbReference>
<feature type="domain" description="Caspase family p10" evidence="9">
    <location>
        <begin position="330"/>
        <end position="405"/>
    </location>
</feature>
<dbReference type="InterPro" id="IPR011029">
    <property type="entry name" value="DEATH-like_dom_sf"/>
</dbReference>
<dbReference type="SMART" id="SM00115">
    <property type="entry name" value="CASc"/>
    <property type="match status" value="1"/>
</dbReference>
<evidence type="ECO:0000313" key="13">
    <source>
        <dbReference type="Proteomes" id="UP001642540"/>
    </source>
</evidence>
<dbReference type="InterPro" id="IPR002138">
    <property type="entry name" value="Pept_C14_p10"/>
</dbReference>
<evidence type="ECO:0000259" key="11">
    <source>
        <dbReference type="PROSITE" id="PS50209"/>
    </source>
</evidence>
<feature type="domain" description="Caspase family p20" evidence="10">
    <location>
        <begin position="176"/>
        <end position="307"/>
    </location>
</feature>
<dbReference type="PROSITE" id="PS50209">
    <property type="entry name" value="CARD"/>
    <property type="match status" value="1"/>
</dbReference>
<keyword evidence="2" id="KW-0645">Protease</keyword>
<evidence type="ECO:0000256" key="6">
    <source>
        <dbReference type="ARBA" id="ARBA00023145"/>
    </source>
</evidence>
<dbReference type="InterPro" id="IPR029030">
    <property type="entry name" value="Caspase-like_dom_sf"/>
</dbReference>
<evidence type="ECO:0000256" key="2">
    <source>
        <dbReference type="ARBA" id="ARBA00022670"/>
    </source>
</evidence>
<sequence length="405" mass="46388">MEQWQKDIIVSNKIYLMDNTAYSVKFLDTFVTNEVISKEEKEKMECKRDRGGSTEWASEFYDLIIKKDKGYNILLETCLDKNFAQQAVAKFLTQKAIEAGMRHTLPKIALGSSSSTSSVKGQDQLDSSYDDDSSLPEELNDFVLYGKPLTVKVEEPTEERKPPVNPNKTYKLSPNGKGYAFIVNILNCNGCVPRKGAENDTKNMVKLMKGFKYEIFPEDPYLLYTESKWTKETVLSELKKFKEQCKRDEVDSIVVFVGSHGFENHILTADGQPMHDSEFINPLQDIDSVLLKPVAKIFITQACQGEKPDWMTLPVLPPPAPINHTIHIKAQVPKREAGRDEKCGTYFVLVLVYVLMKFARDTKLHKMLKKMQRYMVLLSKDLKLEDYQISPYTDTGLAEDFYFFN</sequence>
<evidence type="ECO:0000256" key="5">
    <source>
        <dbReference type="ARBA" id="ARBA00022807"/>
    </source>
</evidence>
<evidence type="ECO:0000256" key="7">
    <source>
        <dbReference type="RuleBase" id="RU003971"/>
    </source>
</evidence>
<dbReference type="PANTHER" id="PTHR47901">
    <property type="entry name" value="CASPASE RECRUITMENT DOMAIN-CONTAINING PROTEIN 18"/>
    <property type="match status" value="1"/>
</dbReference>
<keyword evidence="6" id="KW-0865">Zymogen</keyword>
<dbReference type="InterPro" id="IPR015917">
    <property type="entry name" value="Pept_C14A"/>
</dbReference>
<dbReference type="PROSITE" id="PS50207">
    <property type="entry name" value="CASPASE_P10"/>
    <property type="match status" value="1"/>
</dbReference>
<evidence type="ECO:0000259" key="9">
    <source>
        <dbReference type="PROSITE" id="PS50207"/>
    </source>
</evidence>
<feature type="region of interest" description="Disordered" evidence="8">
    <location>
        <begin position="112"/>
        <end position="135"/>
    </location>
</feature>
<organism evidence="12 13">
    <name type="scientific">Orchesella dallaii</name>
    <dbReference type="NCBI Taxonomy" id="48710"/>
    <lineage>
        <taxon>Eukaryota</taxon>
        <taxon>Metazoa</taxon>
        <taxon>Ecdysozoa</taxon>
        <taxon>Arthropoda</taxon>
        <taxon>Hexapoda</taxon>
        <taxon>Collembola</taxon>
        <taxon>Entomobryomorpha</taxon>
        <taxon>Entomobryoidea</taxon>
        <taxon>Orchesellidae</taxon>
        <taxon>Orchesellinae</taxon>
        <taxon>Orchesella</taxon>
    </lineage>
</organism>
<accession>A0ABP1RJ36</accession>
<feature type="domain" description="CARD" evidence="11">
    <location>
        <begin position="1"/>
        <end position="69"/>
    </location>
</feature>
<keyword evidence="4" id="KW-0378">Hydrolase</keyword>
<keyword evidence="13" id="KW-1185">Reference proteome</keyword>
<dbReference type="InterPro" id="IPR011600">
    <property type="entry name" value="Pept_C14_caspase"/>
</dbReference>
<dbReference type="PANTHER" id="PTHR47901:SF8">
    <property type="entry name" value="CASPASE-3"/>
    <property type="match status" value="1"/>
</dbReference>
<proteinExistence type="inferred from homology"/>
<dbReference type="Gene3D" id="3.40.50.1460">
    <property type="match status" value="1"/>
</dbReference>
<dbReference type="Proteomes" id="UP001642540">
    <property type="component" value="Unassembled WGS sequence"/>
</dbReference>
<evidence type="ECO:0000259" key="10">
    <source>
        <dbReference type="PROSITE" id="PS50208"/>
    </source>
</evidence>
<dbReference type="EMBL" id="CAXLJM020000075">
    <property type="protein sequence ID" value="CAL8129021.1"/>
    <property type="molecule type" value="Genomic_DNA"/>
</dbReference>
<evidence type="ECO:0000313" key="12">
    <source>
        <dbReference type="EMBL" id="CAL8129021.1"/>
    </source>
</evidence>
<dbReference type="PROSITE" id="PS50208">
    <property type="entry name" value="CASPASE_P20"/>
    <property type="match status" value="1"/>
</dbReference>
<evidence type="ECO:0000256" key="1">
    <source>
        <dbReference type="ARBA" id="ARBA00010134"/>
    </source>
</evidence>
<evidence type="ECO:0000256" key="3">
    <source>
        <dbReference type="ARBA" id="ARBA00022703"/>
    </source>
</evidence>
<dbReference type="Gene3D" id="1.10.533.10">
    <property type="entry name" value="Death Domain, Fas"/>
    <property type="match status" value="1"/>
</dbReference>
<reference evidence="12 13" key="1">
    <citation type="submission" date="2024-08" db="EMBL/GenBank/DDBJ databases">
        <authorList>
            <person name="Cucini C."/>
            <person name="Frati F."/>
        </authorList>
    </citation>
    <scope>NUCLEOTIDE SEQUENCE [LARGE SCALE GENOMIC DNA]</scope>
</reference>